<protein>
    <submittedName>
        <fullName evidence="2">Uncharacterized protein</fullName>
    </submittedName>
</protein>
<evidence type="ECO:0000313" key="2">
    <source>
        <dbReference type="EMBL" id="GAA3506564.1"/>
    </source>
</evidence>
<gene>
    <name evidence="2" type="ORF">GCM10019016_136790</name>
</gene>
<organism evidence="2 3">
    <name type="scientific">Streptomyces prasinosporus</name>
    <dbReference type="NCBI Taxonomy" id="68256"/>
    <lineage>
        <taxon>Bacteria</taxon>
        <taxon>Bacillati</taxon>
        <taxon>Actinomycetota</taxon>
        <taxon>Actinomycetes</taxon>
        <taxon>Kitasatosporales</taxon>
        <taxon>Streptomycetaceae</taxon>
        <taxon>Streptomyces</taxon>
        <taxon>Streptomyces albogriseolus group</taxon>
    </lineage>
</organism>
<dbReference type="EMBL" id="BAAAXF010000092">
    <property type="protein sequence ID" value="GAA3506564.1"/>
    <property type="molecule type" value="Genomic_DNA"/>
</dbReference>
<dbReference type="RefSeq" id="WP_345586534.1">
    <property type="nucleotide sequence ID" value="NZ_BAAAXF010000092.1"/>
</dbReference>
<reference evidence="3" key="1">
    <citation type="journal article" date="2019" name="Int. J. Syst. Evol. Microbiol.">
        <title>The Global Catalogue of Microorganisms (GCM) 10K type strain sequencing project: providing services to taxonomists for standard genome sequencing and annotation.</title>
        <authorList>
            <consortium name="The Broad Institute Genomics Platform"/>
            <consortium name="The Broad Institute Genome Sequencing Center for Infectious Disease"/>
            <person name="Wu L."/>
            <person name="Ma J."/>
        </authorList>
    </citation>
    <scope>NUCLEOTIDE SEQUENCE [LARGE SCALE GENOMIC DNA]</scope>
    <source>
        <strain evidence="3">JCM 4816</strain>
    </source>
</reference>
<accession>A0ABP6UGH1</accession>
<sequence length="166" mass="17933">MRAGTDARQAGLTPVEDLPVSLGQAVDQPAPTGTWQVSVAARTAPVSQGVDGALITVQAPATGSVPVSVELDYAKFKNLYGADWPPGCASSSSREWLPDHARCRGVQTYEELETTTTPGPRRSPRRSTRRRTAPSHRLWRRPPGPPGPSVARAAYRTSVTPPRLWR</sequence>
<dbReference type="Proteomes" id="UP001501455">
    <property type="component" value="Unassembled WGS sequence"/>
</dbReference>
<feature type="region of interest" description="Disordered" evidence="1">
    <location>
        <begin position="88"/>
        <end position="166"/>
    </location>
</feature>
<keyword evidence="3" id="KW-1185">Reference proteome</keyword>
<proteinExistence type="predicted"/>
<evidence type="ECO:0000313" key="3">
    <source>
        <dbReference type="Proteomes" id="UP001501455"/>
    </source>
</evidence>
<comment type="caution">
    <text evidence="2">The sequence shown here is derived from an EMBL/GenBank/DDBJ whole genome shotgun (WGS) entry which is preliminary data.</text>
</comment>
<evidence type="ECO:0000256" key="1">
    <source>
        <dbReference type="SAM" id="MobiDB-lite"/>
    </source>
</evidence>
<feature type="compositionally biased region" description="Basic residues" evidence="1">
    <location>
        <begin position="122"/>
        <end position="140"/>
    </location>
</feature>
<name>A0ABP6UGH1_9ACTN</name>